<dbReference type="PANTHER" id="PTHR37471:SF1">
    <property type="entry name" value="AB HYDROLASE-1 DOMAIN-CONTAINING PROTEIN"/>
    <property type="match status" value="1"/>
</dbReference>
<dbReference type="AlphaFoldDB" id="W9CAP2"/>
<evidence type="ECO:0000256" key="3">
    <source>
        <dbReference type="ARBA" id="ARBA00022670"/>
    </source>
</evidence>
<gene>
    <name evidence="8" type="ORF">SBOR_7679</name>
</gene>
<evidence type="ECO:0000313" key="9">
    <source>
        <dbReference type="Proteomes" id="UP000019487"/>
    </source>
</evidence>
<keyword evidence="3" id="KW-0645">Protease</keyword>
<comment type="similarity">
    <text evidence="1">Belongs to the peptidase S10 family.</text>
</comment>
<evidence type="ECO:0000313" key="8">
    <source>
        <dbReference type="EMBL" id="ESZ91934.1"/>
    </source>
</evidence>
<keyword evidence="9" id="KW-1185">Reference proteome</keyword>
<evidence type="ECO:0000256" key="4">
    <source>
        <dbReference type="ARBA" id="ARBA00022729"/>
    </source>
</evidence>
<dbReference type="InterPro" id="IPR033124">
    <property type="entry name" value="Ser_caboxypep_his_AS"/>
</dbReference>
<dbReference type="GO" id="GO:0004185">
    <property type="term" value="F:serine-type carboxypeptidase activity"/>
    <property type="evidence" value="ECO:0007669"/>
    <property type="project" value="InterPro"/>
</dbReference>
<name>W9CAP2_SCLBF</name>
<keyword evidence="4 7" id="KW-0732">Signal</keyword>
<proteinExistence type="inferred from homology"/>
<reference evidence="8 9" key="1">
    <citation type="journal article" date="2014" name="Genome Announc.">
        <title>Draft genome sequence of Sclerotinia borealis, a psychrophilic plant pathogenic fungus.</title>
        <authorList>
            <person name="Mardanov A.V."/>
            <person name="Beletsky A.V."/>
            <person name="Kadnikov V.V."/>
            <person name="Ignatov A.N."/>
            <person name="Ravin N.V."/>
        </authorList>
    </citation>
    <scope>NUCLEOTIDE SEQUENCE [LARGE SCALE GENOMIC DNA]</scope>
    <source>
        <strain evidence="9">F-4157</strain>
    </source>
</reference>
<dbReference type="PANTHER" id="PTHR37471">
    <property type="entry name" value="UNNAMED PRODUCT"/>
    <property type="match status" value="1"/>
</dbReference>
<dbReference type="InterPro" id="IPR018202">
    <property type="entry name" value="Ser_caboxypep_ser_AS"/>
</dbReference>
<organism evidence="8 9">
    <name type="scientific">Sclerotinia borealis (strain F-4128)</name>
    <dbReference type="NCBI Taxonomy" id="1432307"/>
    <lineage>
        <taxon>Eukaryota</taxon>
        <taxon>Fungi</taxon>
        <taxon>Dikarya</taxon>
        <taxon>Ascomycota</taxon>
        <taxon>Pezizomycotina</taxon>
        <taxon>Leotiomycetes</taxon>
        <taxon>Helotiales</taxon>
        <taxon>Sclerotiniaceae</taxon>
        <taxon>Sclerotinia</taxon>
    </lineage>
</organism>
<evidence type="ECO:0000256" key="5">
    <source>
        <dbReference type="ARBA" id="ARBA00022801"/>
    </source>
</evidence>
<dbReference type="EMBL" id="AYSA01000444">
    <property type="protein sequence ID" value="ESZ91934.1"/>
    <property type="molecule type" value="Genomic_DNA"/>
</dbReference>
<dbReference type="Pfam" id="PF00450">
    <property type="entry name" value="Peptidase_S10"/>
    <property type="match status" value="1"/>
</dbReference>
<keyword evidence="6" id="KW-0325">Glycoprotein</keyword>
<dbReference type="OrthoDB" id="443318at2759"/>
<dbReference type="HOGENOM" id="CLU_275097_0_0_1"/>
<sequence length="1162" mass="130583">MRSLNSLALLLAASATSVVAILPHHEAHAKYAKRAQPKQILPRQPAVRSRLTSKYLTNSTASFAVNGTALPEFDFDIGESYAGTLPISTNASDTNRLWFWFFPSDNPLADKEITIWLNGGPGCSSLDGLFQENGPFSWQSGTYAPIPNPYSWTNLTNMIWIDQPVSTGFSPGDILVNDEIDVGNQFAAFWKNFIDTFSMQGYKIHITGESYAGQYIPYIASNFLDRNDTTYYNLKGIQINDPSMNDFDTMGSAPVTAAALYYQNVLNLNDTYIANITARAKSCGYTDFLEYASVFPPAGPIPTAPSSEEYGCDVYDDIYNALYYVNPCFNIYHLTDYCPFLWDELGFPSLGGGPNNYFNRTDVKEVIHAPVDTDYFVCTGGPNLFPHGDKSVDSSLGPLPSVIERTNNVIIGHGLLDFLLFANGSLITIQNMTWNGLQGFQEAPSSTQNFYVPYHQSLGTILSIVNNAIPDAPPQYDTAGAGYQGTWHTERGLTFSTVNLAGHEIPQYTPGASYRHLEFLLGRIANLSVVGDYSTQAGSFTGITKTSIREGKFVAFFSSSFVSFSRSPVLGHFSTCSTSEYYPTHYAAWTISVSAELFNPPRVILLGTPEKLLRNSSMISQTKDQHRLSIPVLGFTTFSTNYDLYRLPRGVEFVFLAESLFFLFCFLPYRIWLQREAIHPPTPPREERTVLYQKCSDNITDPEAYLQKWFLGADIRDIRKENVKEFFLWAFFNRDGPPGDDDEELEEYIGILEKQLGREIPEGRGNVKCLRLTLDEVVMSHRSLIWYCCVGFVDFLTFCSLRYHGFHFYRTNFKQSLSIIPIRPHSFLTTRHSPAQHISYWHLPHTSKTKLPVVFIHGIGIGLYPYTKFLNELNASTGTPDDHIGILALEIMNISFRLTHSALSRKETAHEISQIISQHFGPDQKFVLISHSYGTVITTHLLRSPLLSPRIGPIVLIDPVSICLHLPSVAFNFTRRIPKDANEYQLYYFASMDPGVSHTLSRKFFWNENVLWKDDFEGRKVTASLAGRDLIVDTEAVGRYLCCGNLSGKSTPSLRAANGNVDVTLKNTSNLNIAPLIEIDETEVGEEARTIDVDVIGSGNEQEGTHDNEVDMEDDEEWKYREWKGVGTEVLWFGSLDHAQVFDTMGTRRRVIDVVRKYCEDE</sequence>
<comment type="caution">
    <text evidence="8">The sequence shown here is derived from an EMBL/GenBank/DDBJ whole genome shotgun (WGS) entry which is preliminary data.</text>
</comment>
<dbReference type="MEROPS" id="S10.014"/>
<accession>W9CAP2</accession>
<protein>
    <submittedName>
        <fullName evidence="8">Uncharacterized protein</fullName>
    </submittedName>
</protein>
<evidence type="ECO:0000256" key="1">
    <source>
        <dbReference type="ARBA" id="ARBA00009431"/>
    </source>
</evidence>
<dbReference type="Proteomes" id="UP000019487">
    <property type="component" value="Unassembled WGS sequence"/>
</dbReference>
<feature type="signal peptide" evidence="7">
    <location>
        <begin position="1"/>
        <end position="20"/>
    </location>
</feature>
<dbReference type="FunFam" id="3.40.50.1820:FF:000118">
    <property type="entry name" value="Carboxypeptidase"/>
    <property type="match status" value="1"/>
</dbReference>
<evidence type="ECO:0000256" key="2">
    <source>
        <dbReference type="ARBA" id="ARBA00022645"/>
    </source>
</evidence>
<dbReference type="PROSITE" id="PS00560">
    <property type="entry name" value="CARBOXYPEPT_SER_HIS"/>
    <property type="match status" value="1"/>
</dbReference>
<keyword evidence="5" id="KW-0378">Hydrolase</keyword>
<dbReference type="GO" id="GO:0006508">
    <property type="term" value="P:proteolysis"/>
    <property type="evidence" value="ECO:0007669"/>
    <property type="project" value="UniProtKB-KW"/>
</dbReference>
<dbReference type="PROSITE" id="PS00131">
    <property type="entry name" value="CARBOXYPEPT_SER_SER"/>
    <property type="match status" value="1"/>
</dbReference>
<evidence type="ECO:0000256" key="6">
    <source>
        <dbReference type="ARBA" id="ARBA00023180"/>
    </source>
</evidence>
<keyword evidence="2" id="KW-0121">Carboxypeptidase</keyword>
<feature type="chain" id="PRO_5036461905" evidence="7">
    <location>
        <begin position="21"/>
        <end position="1162"/>
    </location>
</feature>
<dbReference type="InterPro" id="IPR001563">
    <property type="entry name" value="Peptidase_S10"/>
</dbReference>
<dbReference type="PRINTS" id="PR00724">
    <property type="entry name" value="CRBOXYPTASEC"/>
</dbReference>
<evidence type="ECO:0000256" key="7">
    <source>
        <dbReference type="SAM" id="SignalP"/>
    </source>
</evidence>
<dbReference type="Gene3D" id="3.40.50.1820">
    <property type="entry name" value="alpha/beta hydrolase"/>
    <property type="match status" value="2"/>
</dbReference>
<dbReference type="STRING" id="1432307.W9CAP2"/>
<dbReference type="SUPFAM" id="SSF53474">
    <property type="entry name" value="alpha/beta-Hydrolases"/>
    <property type="match status" value="2"/>
</dbReference>
<dbReference type="InterPro" id="IPR029058">
    <property type="entry name" value="AB_hydrolase_fold"/>
</dbReference>